<sequence length="78" mass="9078">MWPFKKKETEENKPSCKHDFVITQCNQVTKVMSRFYDTEEIKTTVVSRICRQCLVQEAHTVPGHIDYSKALNIFGGTR</sequence>
<dbReference type="Proteomes" id="UP001236076">
    <property type="component" value="Segment"/>
</dbReference>
<dbReference type="EMBL" id="OP744025">
    <property type="protein sequence ID" value="UZZ64225.1"/>
    <property type="molecule type" value="Genomic_DNA"/>
</dbReference>
<keyword evidence="2" id="KW-1185">Reference proteome</keyword>
<name>A0A9Y1E0T3_9CAUD</name>
<protein>
    <submittedName>
        <fullName evidence="1">Uncharacterized protein</fullName>
    </submittedName>
</protein>
<accession>A0A9Y1E0T3</accession>
<gene>
    <name evidence="1" type="ORF">A54_261</name>
</gene>
<evidence type="ECO:0000313" key="1">
    <source>
        <dbReference type="EMBL" id="UZZ64225.1"/>
    </source>
</evidence>
<proteinExistence type="predicted"/>
<organism evidence="1 2">
    <name type="scientific">Escherichia phage A5-4</name>
    <dbReference type="NCBI Taxonomy" id="2996162"/>
    <lineage>
        <taxon>Viruses</taxon>
        <taxon>Duplodnaviria</taxon>
        <taxon>Heunggongvirae</taxon>
        <taxon>Uroviricota</taxon>
        <taxon>Caudoviricetes</taxon>
        <taxon>Vequintavirinae</taxon>
    </lineage>
</organism>
<evidence type="ECO:0000313" key="2">
    <source>
        <dbReference type="Proteomes" id="UP001236076"/>
    </source>
</evidence>
<reference evidence="1 2" key="1">
    <citation type="submission" date="2022-10" db="EMBL/GenBank/DDBJ databases">
        <authorList>
            <person name="Cortes-Martin A."/>
            <person name="Buttimer C.T.H."/>
            <person name="Hill C."/>
        </authorList>
    </citation>
    <scope>NUCLEOTIDE SEQUENCE [LARGE SCALE GENOMIC DNA]</scope>
</reference>